<evidence type="ECO:0000256" key="8">
    <source>
        <dbReference type="ARBA" id="ARBA00022837"/>
    </source>
</evidence>
<dbReference type="FunFam" id="3.30.70.850:FF:000001">
    <property type="entry name" value="Proprotein convertase subtilisin/kexin type 5"/>
    <property type="match status" value="1"/>
</dbReference>
<dbReference type="EMBL" id="CACRXK020002659">
    <property type="protein sequence ID" value="CAB3995407.1"/>
    <property type="molecule type" value="Genomic_DNA"/>
</dbReference>
<evidence type="ECO:0000256" key="7">
    <source>
        <dbReference type="ARBA" id="ARBA00022825"/>
    </source>
</evidence>
<dbReference type="FunFam" id="3.40.50.200:FF:000001">
    <property type="entry name" value="Furin 2, isoform B"/>
    <property type="match status" value="1"/>
</dbReference>
<comment type="caution">
    <text evidence="15">The sequence shown here is derived from an EMBL/GenBank/DDBJ whole genome shotgun (WGS) entry which is preliminary data.</text>
</comment>
<evidence type="ECO:0000256" key="14">
    <source>
        <dbReference type="SAM" id="MobiDB-lite"/>
    </source>
</evidence>
<dbReference type="CDD" id="cd04059">
    <property type="entry name" value="Peptidases_S8_Protein_convertases_Kexins_Furin-like"/>
    <property type="match status" value="1"/>
</dbReference>
<evidence type="ECO:0000256" key="3">
    <source>
        <dbReference type="ARBA" id="ARBA00022670"/>
    </source>
</evidence>
<dbReference type="Proteomes" id="UP001152795">
    <property type="component" value="Unassembled WGS sequence"/>
</dbReference>
<dbReference type="InterPro" id="IPR000209">
    <property type="entry name" value="Peptidase_S8/S53_dom"/>
</dbReference>
<dbReference type="GO" id="GO:0016020">
    <property type="term" value="C:membrane"/>
    <property type="evidence" value="ECO:0007669"/>
    <property type="project" value="UniProtKB-SubCell"/>
</dbReference>
<dbReference type="GO" id="GO:0005737">
    <property type="term" value="C:cytoplasm"/>
    <property type="evidence" value="ECO:0007669"/>
    <property type="project" value="UniProtKB-ARBA"/>
</dbReference>
<evidence type="ECO:0000256" key="1">
    <source>
        <dbReference type="ARBA" id="ARBA00004370"/>
    </source>
</evidence>
<dbReference type="InterPro" id="IPR038466">
    <property type="entry name" value="S8_pro-domain_sf"/>
</dbReference>
<accession>A0A7D9I288</accession>
<dbReference type="GO" id="GO:0004252">
    <property type="term" value="F:serine-type endopeptidase activity"/>
    <property type="evidence" value="ECO:0007669"/>
    <property type="project" value="UniProtKB-UniRule"/>
</dbReference>
<dbReference type="PROSITE" id="PS00136">
    <property type="entry name" value="SUBTILASE_ASP"/>
    <property type="match status" value="1"/>
</dbReference>
<evidence type="ECO:0000256" key="11">
    <source>
        <dbReference type="ARBA" id="ARBA00023180"/>
    </source>
</evidence>
<keyword evidence="10" id="KW-0865">Zymogen</keyword>
<protein>
    <submittedName>
        <fullName evidence="15">Neuroendocrine convertase 1</fullName>
    </submittedName>
</protein>
<dbReference type="InterPro" id="IPR034182">
    <property type="entry name" value="Kexin/furin"/>
</dbReference>
<sequence length="748" mass="84156">SKSFKRKREKIYTNGWAVKVKGGFKNAKIVAKRHGFAKVEKIGTLEDYYHFEHPTHPTRSRRSAVEMTDLLHTHPNVEWAEQQHEKLRVKRGAYHDAMVKRHTQVKFRDPLWSYQWYLDDSRKGYDMDVHVMSVWKQGITGKGVVVTILDDGVEHNHTDIMRNYDPAASWDVNGGDPDPFPRYDSTNENKHGTRCAGEVAGQANNHKCGVGVAYNARIGGVRMLDGRVTDKVEAESLSLNPQYIDIYSASWGPSDDGTTVEGPGTLATAAFLNGIKKGRDGKGSIFVWASGNGGRHDDSCNCDGYTNSIYTLSISSSSDHGESPWYSEACSSTLATTFSSGSRGEQKIATTDLHNQCTEKHTGTSASAPLAAGVIALALEANPNLTWRDIQHIVVWTSKWRALSHDSDWNVNGLGRHVNRKFGFGLLDAHAIVALAKLKKKVPEKTICHGQINQDRKLIRREKGLTVKIKANGCQGNQDELRYLEHVQLVLTLDYTRRGDLAIDLTSPMGTKSRLLSPRGEDLSDEGFMKWPFMTTHSWGEDPRGAWTLEINDEGDSRANHGMLREWGLVLHGTKDKPPYQRVKHPDKPRPTKAVPKRKTSHVTEKVPDGPTYTFGPPPNLETIKYKPLNEHAKVQTQPRPVQNVYREPLPVSRTNIPQQPAWTNNYPQNPPPQPQPIASYETVQSPAYNYPSRSFGTSDISAPYYGQMQPRLAYDQWNSNNAYGNYPPKTYNTYNYLRSRRKRRSLE</sequence>
<dbReference type="SUPFAM" id="SSF49785">
    <property type="entry name" value="Galactose-binding domain-like"/>
    <property type="match status" value="1"/>
</dbReference>
<dbReference type="InterPro" id="IPR032815">
    <property type="entry name" value="S8_pro-domain"/>
</dbReference>
<evidence type="ECO:0000256" key="12">
    <source>
        <dbReference type="PIRSR" id="PIRSR615500-1"/>
    </source>
</evidence>
<keyword evidence="11" id="KW-0325">Glycoprotein</keyword>
<dbReference type="InterPro" id="IPR015500">
    <property type="entry name" value="Peptidase_S8_subtilisin-rel"/>
</dbReference>
<reference evidence="15" key="1">
    <citation type="submission" date="2020-04" db="EMBL/GenBank/DDBJ databases">
        <authorList>
            <person name="Alioto T."/>
            <person name="Alioto T."/>
            <person name="Gomez Garrido J."/>
        </authorList>
    </citation>
    <scope>NUCLEOTIDE SEQUENCE</scope>
    <source>
        <strain evidence="15">A484AB</strain>
    </source>
</reference>
<dbReference type="PROSITE" id="PS00138">
    <property type="entry name" value="SUBTILASE_SER"/>
    <property type="match status" value="1"/>
</dbReference>
<dbReference type="GO" id="GO:0016485">
    <property type="term" value="P:protein processing"/>
    <property type="evidence" value="ECO:0007669"/>
    <property type="project" value="TreeGrafter"/>
</dbReference>
<dbReference type="InterPro" id="IPR036852">
    <property type="entry name" value="Peptidase_S8/S53_dom_sf"/>
</dbReference>
<comment type="similarity">
    <text evidence="2">Belongs to the peptidase S8 family. Furin subfamily.</text>
</comment>
<dbReference type="PRINTS" id="PR00723">
    <property type="entry name" value="SUBTILISIN"/>
</dbReference>
<evidence type="ECO:0000256" key="5">
    <source>
        <dbReference type="ARBA" id="ARBA00022729"/>
    </source>
</evidence>
<dbReference type="PANTHER" id="PTHR42884">
    <property type="entry name" value="PROPROTEIN CONVERTASE SUBTILISIN/KEXIN-RELATED"/>
    <property type="match status" value="1"/>
</dbReference>
<comment type="subcellular location">
    <subcellularLocation>
        <location evidence="1">Membrane</location>
    </subcellularLocation>
</comment>
<evidence type="ECO:0000256" key="10">
    <source>
        <dbReference type="ARBA" id="ARBA00023145"/>
    </source>
</evidence>
<feature type="active site" description="Charge relay system" evidence="12 13">
    <location>
        <position position="150"/>
    </location>
</feature>
<dbReference type="PROSITE" id="PS51829">
    <property type="entry name" value="P_HOMO_B"/>
    <property type="match status" value="1"/>
</dbReference>
<dbReference type="Pfam" id="PF16470">
    <property type="entry name" value="S8_pro-domain"/>
    <property type="match status" value="1"/>
</dbReference>
<dbReference type="InterPro" id="IPR023827">
    <property type="entry name" value="Peptidase_S8_Asp-AS"/>
</dbReference>
<feature type="compositionally biased region" description="Basic and acidic residues" evidence="14">
    <location>
        <begin position="575"/>
        <end position="590"/>
    </location>
</feature>
<dbReference type="Gene3D" id="3.40.50.200">
    <property type="entry name" value="Peptidase S8/S53 domain"/>
    <property type="match status" value="1"/>
</dbReference>
<dbReference type="FunFam" id="2.60.120.260:FF:000020">
    <property type="entry name" value="neuroendocrine convertase 2"/>
    <property type="match status" value="1"/>
</dbReference>
<proteinExistence type="inferred from homology"/>
<dbReference type="InterPro" id="IPR022398">
    <property type="entry name" value="Peptidase_S8_His-AS"/>
</dbReference>
<dbReference type="Pfam" id="PF00082">
    <property type="entry name" value="Peptidase_S8"/>
    <property type="match status" value="1"/>
</dbReference>
<keyword evidence="4" id="KW-0165">Cleavage on pair of basic residues</keyword>
<keyword evidence="6 13" id="KW-0378">Hydrolase</keyword>
<feature type="active site" description="Charge relay system" evidence="12 13">
    <location>
        <position position="191"/>
    </location>
</feature>
<organism evidence="15 16">
    <name type="scientific">Paramuricea clavata</name>
    <name type="common">Red gorgonian</name>
    <name type="synonym">Violescent sea-whip</name>
    <dbReference type="NCBI Taxonomy" id="317549"/>
    <lineage>
        <taxon>Eukaryota</taxon>
        <taxon>Metazoa</taxon>
        <taxon>Cnidaria</taxon>
        <taxon>Anthozoa</taxon>
        <taxon>Octocorallia</taxon>
        <taxon>Malacalcyonacea</taxon>
        <taxon>Plexauridae</taxon>
        <taxon>Paramuricea</taxon>
    </lineage>
</organism>
<keyword evidence="3 13" id="KW-0645">Protease</keyword>
<name>A0A7D9I288_PARCT</name>
<evidence type="ECO:0000256" key="4">
    <source>
        <dbReference type="ARBA" id="ARBA00022685"/>
    </source>
</evidence>
<feature type="region of interest" description="Disordered" evidence="14">
    <location>
        <begin position="575"/>
        <end position="620"/>
    </location>
</feature>
<dbReference type="PROSITE" id="PS00137">
    <property type="entry name" value="SUBTILASE_HIS"/>
    <property type="match status" value="1"/>
</dbReference>
<dbReference type="PANTHER" id="PTHR42884:SF14">
    <property type="entry name" value="NEUROENDOCRINE CONVERTASE 1"/>
    <property type="match status" value="1"/>
</dbReference>
<evidence type="ECO:0000256" key="9">
    <source>
        <dbReference type="ARBA" id="ARBA00023136"/>
    </source>
</evidence>
<keyword evidence="8" id="KW-0106">Calcium</keyword>
<dbReference type="InterPro" id="IPR008979">
    <property type="entry name" value="Galactose-bd-like_sf"/>
</dbReference>
<gene>
    <name evidence="15" type="ORF">PACLA_8A001704</name>
</gene>
<keyword evidence="7 13" id="KW-0720">Serine protease</keyword>
<dbReference type="Gene3D" id="3.30.70.850">
    <property type="entry name" value="Peptidase S8, pro-domain"/>
    <property type="match status" value="1"/>
</dbReference>
<dbReference type="AlphaFoldDB" id="A0A7D9I288"/>
<dbReference type="SUPFAM" id="SSF54897">
    <property type="entry name" value="Protease propeptides/inhibitors"/>
    <property type="match status" value="1"/>
</dbReference>
<evidence type="ECO:0000313" key="16">
    <source>
        <dbReference type="Proteomes" id="UP001152795"/>
    </source>
</evidence>
<dbReference type="Gene3D" id="2.60.120.260">
    <property type="entry name" value="Galactose-binding domain-like"/>
    <property type="match status" value="1"/>
</dbReference>
<dbReference type="PROSITE" id="PS51892">
    <property type="entry name" value="SUBTILASE"/>
    <property type="match status" value="1"/>
</dbReference>
<evidence type="ECO:0000256" key="13">
    <source>
        <dbReference type="PROSITE-ProRule" id="PRU01240"/>
    </source>
</evidence>
<keyword evidence="9" id="KW-0472">Membrane</keyword>
<dbReference type="InterPro" id="IPR023828">
    <property type="entry name" value="Peptidase_S8_Ser-AS"/>
</dbReference>
<dbReference type="SUPFAM" id="SSF52743">
    <property type="entry name" value="Subtilisin-like"/>
    <property type="match status" value="1"/>
</dbReference>
<feature type="non-terminal residue" evidence="15">
    <location>
        <position position="1"/>
    </location>
</feature>
<evidence type="ECO:0000256" key="6">
    <source>
        <dbReference type="ARBA" id="ARBA00022801"/>
    </source>
</evidence>
<dbReference type="Pfam" id="PF01483">
    <property type="entry name" value="P_proprotein"/>
    <property type="match status" value="1"/>
</dbReference>
<dbReference type="InterPro" id="IPR002884">
    <property type="entry name" value="P_dom"/>
</dbReference>
<evidence type="ECO:0000256" key="2">
    <source>
        <dbReference type="ARBA" id="ARBA00005325"/>
    </source>
</evidence>
<evidence type="ECO:0000313" key="15">
    <source>
        <dbReference type="EMBL" id="CAB3995407.1"/>
    </source>
</evidence>
<keyword evidence="5" id="KW-0732">Signal</keyword>
<dbReference type="OrthoDB" id="300641at2759"/>
<keyword evidence="16" id="KW-1185">Reference proteome</keyword>
<feature type="active site" description="Charge relay system" evidence="12 13">
    <location>
        <position position="365"/>
    </location>
</feature>
<dbReference type="GO" id="GO:0012505">
    <property type="term" value="C:endomembrane system"/>
    <property type="evidence" value="ECO:0007669"/>
    <property type="project" value="UniProtKB-ARBA"/>
</dbReference>